<evidence type="ECO:0000313" key="3">
    <source>
        <dbReference type="Proteomes" id="UP000230750"/>
    </source>
</evidence>
<keyword evidence="1" id="KW-0812">Transmembrane</keyword>
<keyword evidence="1" id="KW-0472">Membrane</keyword>
<sequence>MFSLFDSDFQPAVVKCDLFAQSLRDSWFDDDACDDSTLIFFSFHYKQLSLSIGEQVEIVFSDLEIAALSKLSQDVLGEGAFKRNQIAASNSTQTFLGLEQVIEQLHAGILNGPSITSTVLYLIVVPVVLIMLITVMCLLANWCCRPELEIGVDKHSGKHDVGQTGR</sequence>
<gene>
    <name evidence="2" type="ORF">BSL78_21609</name>
</gene>
<dbReference type="AlphaFoldDB" id="A0A2G8K0N4"/>
<dbReference type="GO" id="GO:0016020">
    <property type="term" value="C:membrane"/>
    <property type="evidence" value="ECO:0007669"/>
    <property type="project" value="TreeGrafter"/>
</dbReference>
<keyword evidence="1" id="KW-1133">Transmembrane helix</keyword>
<reference evidence="2 3" key="1">
    <citation type="journal article" date="2017" name="PLoS Biol.">
        <title>The sea cucumber genome provides insights into morphological evolution and visceral regeneration.</title>
        <authorList>
            <person name="Zhang X."/>
            <person name="Sun L."/>
            <person name="Yuan J."/>
            <person name="Sun Y."/>
            <person name="Gao Y."/>
            <person name="Zhang L."/>
            <person name="Li S."/>
            <person name="Dai H."/>
            <person name="Hamel J.F."/>
            <person name="Liu C."/>
            <person name="Yu Y."/>
            <person name="Liu S."/>
            <person name="Lin W."/>
            <person name="Guo K."/>
            <person name="Jin S."/>
            <person name="Xu P."/>
            <person name="Storey K.B."/>
            <person name="Huan P."/>
            <person name="Zhang T."/>
            <person name="Zhou Y."/>
            <person name="Zhang J."/>
            <person name="Lin C."/>
            <person name="Li X."/>
            <person name="Xing L."/>
            <person name="Huo D."/>
            <person name="Sun M."/>
            <person name="Wang L."/>
            <person name="Mercier A."/>
            <person name="Li F."/>
            <person name="Yang H."/>
            <person name="Xiang J."/>
        </authorList>
    </citation>
    <scope>NUCLEOTIDE SEQUENCE [LARGE SCALE GENOMIC DNA]</scope>
    <source>
        <strain evidence="2">Shaxun</strain>
        <tissue evidence="2">Muscle</tissue>
    </source>
</reference>
<evidence type="ECO:0000256" key="1">
    <source>
        <dbReference type="SAM" id="Phobius"/>
    </source>
</evidence>
<protein>
    <submittedName>
        <fullName evidence="2">Uncharacterized protein</fullName>
    </submittedName>
</protein>
<dbReference type="Proteomes" id="UP000230750">
    <property type="component" value="Unassembled WGS sequence"/>
</dbReference>
<organism evidence="2 3">
    <name type="scientific">Stichopus japonicus</name>
    <name type="common">Sea cucumber</name>
    <dbReference type="NCBI Taxonomy" id="307972"/>
    <lineage>
        <taxon>Eukaryota</taxon>
        <taxon>Metazoa</taxon>
        <taxon>Echinodermata</taxon>
        <taxon>Eleutherozoa</taxon>
        <taxon>Echinozoa</taxon>
        <taxon>Holothuroidea</taxon>
        <taxon>Aspidochirotacea</taxon>
        <taxon>Aspidochirotida</taxon>
        <taxon>Stichopodidae</taxon>
        <taxon>Apostichopus</taxon>
    </lineage>
</organism>
<comment type="caution">
    <text evidence="2">The sequence shown here is derived from an EMBL/GenBank/DDBJ whole genome shotgun (WGS) entry which is preliminary data.</text>
</comment>
<name>A0A2G8K0N4_STIJA</name>
<dbReference type="OrthoDB" id="8062037at2759"/>
<keyword evidence="3" id="KW-1185">Reference proteome</keyword>
<dbReference type="EMBL" id="MRZV01001011">
    <property type="protein sequence ID" value="PIK41529.1"/>
    <property type="molecule type" value="Genomic_DNA"/>
</dbReference>
<evidence type="ECO:0000313" key="2">
    <source>
        <dbReference type="EMBL" id="PIK41529.1"/>
    </source>
</evidence>
<accession>A0A2G8K0N4</accession>
<dbReference type="PANTHER" id="PTHR33748">
    <property type="entry name" value="PROTEIN CBG04600"/>
    <property type="match status" value="1"/>
</dbReference>
<dbReference type="PANTHER" id="PTHR33748:SF5">
    <property type="entry name" value="GROUND-LIKE DOMAIN-CONTAINING PROTEIN"/>
    <property type="match status" value="1"/>
</dbReference>
<proteinExistence type="predicted"/>
<feature type="transmembrane region" description="Helical" evidence="1">
    <location>
        <begin position="119"/>
        <end position="142"/>
    </location>
</feature>